<name>A0ABW3S3I7_9BACL</name>
<reference evidence="2" key="1">
    <citation type="journal article" date="2019" name="Int. J. Syst. Evol. Microbiol.">
        <title>The Global Catalogue of Microorganisms (GCM) 10K type strain sequencing project: providing services to taxonomists for standard genome sequencing and annotation.</title>
        <authorList>
            <consortium name="The Broad Institute Genomics Platform"/>
            <consortium name="The Broad Institute Genome Sequencing Center for Infectious Disease"/>
            <person name="Wu L."/>
            <person name="Ma J."/>
        </authorList>
    </citation>
    <scope>NUCLEOTIDE SEQUENCE [LARGE SCALE GENOMIC DNA]</scope>
    <source>
        <strain evidence="2">CCUG 59189</strain>
    </source>
</reference>
<protein>
    <submittedName>
        <fullName evidence="1">Imm74 family immunity protein</fullName>
    </submittedName>
</protein>
<organism evidence="1 2">
    <name type="scientific">Paenibacillus puldeungensis</name>
    <dbReference type="NCBI Taxonomy" id="696536"/>
    <lineage>
        <taxon>Bacteria</taxon>
        <taxon>Bacillati</taxon>
        <taxon>Bacillota</taxon>
        <taxon>Bacilli</taxon>
        <taxon>Bacillales</taxon>
        <taxon>Paenibacillaceae</taxon>
        <taxon>Paenibacillus</taxon>
    </lineage>
</organism>
<keyword evidence="2" id="KW-1185">Reference proteome</keyword>
<dbReference type="Proteomes" id="UP001597262">
    <property type="component" value="Unassembled WGS sequence"/>
</dbReference>
<dbReference type="RefSeq" id="WP_379321778.1">
    <property type="nucleotide sequence ID" value="NZ_JBHTLM010000029.1"/>
</dbReference>
<evidence type="ECO:0000313" key="2">
    <source>
        <dbReference type="Proteomes" id="UP001597262"/>
    </source>
</evidence>
<comment type="caution">
    <text evidence="1">The sequence shown here is derived from an EMBL/GenBank/DDBJ whole genome shotgun (WGS) entry which is preliminary data.</text>
</comment>
<proteinExistence type="predicted"/>
<gene>
    <name evidence="1" type="ORF">ACFQ3W_24080</name>
</gene>
<sequence length="75" mass="8507">MVKITGTRSYIKVQMDGKVVKIPGEMIVGGFIAYKDAITEWEEPYGEPIGVEIREELIKRVVSKTKDSNFVIVFE</sequence>
<evidence type="ECO:0000313" key="1">
    <source>
        <dbReference type="EMBL" id="MFD1179353.1"/>
    </source>
</evidence>
<dbReference type="EMBL" id="JBHTLM010000029">
    <property type="protein sequence ID" value="MFD1179353.1"/>
    <property type="molecule type" value="Genomic_DNA"/>
</dbReference>
<accession>A0ABW3S3I7</accession>
<dbReference type="InterPro" id="IPR028148">
    <property type="entry name" value="Imm74"/>
</dbReference>
<dbReference type="Pfam" id="PF15603">
    <property type="entry name" value="Imm74"/>
    <property type="match status" value="1"/>
</dbReference>